<protein>
    <submittedName>
        <fullName evidence="3">VWFA-related Acidobacterial domain protein</fullName>
    </submittedName>
</protein>
<gene>
    <name evidence="3" type="ORF">SHM7688_03836</name>
</gene>
<feature type="transmembrane region" description="Helical" evidence="1">
    <location>
        <begin position="298"/>
        <end position="319"/>
    </location>
</feature>
<keyword evidence="1" id="KW-1133">Transmembrane helix</keyword>
<dbReference type="SUPFAM" id="SSF53300">
    <property type="entry name" value="vWA-like"/>
    <property type="match status" value="1"/>
</dbReference>
<organism evidence="3 4">
    <name type="scientific">Shimia marina</name>
    <dbReference type="NCBI Taxonomy" id="321267"/>
    <lineage>
        <taxon>Bacteria</taxon>
        <taxon>Pseudomonadati</taxon>
        <taxon>Pseudomonadota</taxon>
        <taxon>Alphaproteobacteria</taxon>
        <taxon>Rhodobacterales</taxon>
        <taxon>Roseobacteraceae</taxon>
    </lineage>
</organism>
<evidence type="ECO:0000313" key="4">
    <source>
        <dbReference type="Proteomes" id="UP000054823"/>
    </source>
</evidence>
<dbReference type="InterPro" id="IPR036465">
    <property type="entry name" value="vWFA_dom_sf"/>
</dbReference>
<reference evidence="3 4" key="1">
    <citation type="submission" date="2015-09" db="EMBL/GenBank/DDBJ databases">
        <authorList>
            <consortium name="Swine Surveillance"/>
        </authorList>
    </citation>
    <scope>NUCLEOTIDE SEQUENCE [LARGE SCALE GENOMIC DNA]</scope>
    <source>
        <strain evidence="3 4">CECT 7688</strain>
    </source>
</reference>
<sequence length="327" mass="35302">MFELTHPWVFVLLPLPWLVRILTPAFRQRDDALRLPFFAALTERTGAVVRDGATVVSHKRRALLVGAVIWALGLLALAEPVRLGPPQEITKATRDVILAIDISGSMDAVDFPGADGAPQQRLAAVQDVVAEFLEKRQGDRVSLIVFGSRAYVQAPLTEDLDTVEALLGQTQVGMAGPHTALGDAIGLAIHSFEASEIEERLLILLSDGNDTASRMSPVNAAEIASDKGVTMFAIGVGDPEGTGEERLDMDALSDLAQRTGGEGFFAADSAALEAIYNEIDAQTPRDQDTLSWRPREPLGHYALMGAVALGMVLMLAFWVRGMRRPVR</sequence>
<dbReference type="Pfam" id="PF00092">
    <property type="entry name" value="VWA"/>
    <property type="match status" value="1"/>
</dbReference>
<evidence type="ECO:0000313" key="3">
    <source>
        <dbReference type="EMBL" id="CUH54366.1"/>
    </source>
</evidence>
<accession>A0A0P1EUK4</accession>
<dbReference type="RefSeq" id="WP_058241491.1">
    <property type="nucleotide sequence ID" value="NZ_CYPW01000040.1"/>
</dbReference>
<proteinExistence type="predicted"/>
<name>A0A0P1EUK4_9RHOB</name>
<dbReference type="AlphaFoldDB" id="A0A0P1EUK4"/>
<evidence type="ECO:0000259" key="2">
    <source>
        <dbReference type="PROSITE" id="PS50234"/>
    </source>
</evidence>
<keyword evidence="1" id="KW-0472">Membrane</keyword>
<dbReference type="STRING" id="321267.SHM7688_03836"/>
<dbReference type="PANTHER" id="PTHR22550">
    <property type="entry name" value="SPORE GERMINATION PROTEIN"/>
    <property type="match status" value="1"/>
</dbReference>
<dbReference type="PROSITE" id="PS50234">
    <property type="entry name" value="VWFA"/>
    <property type="match status" value="1"/>
</dbReference>
<dbReference type="PANTHER" id="PTHR22550:SF18">
    <property type="entry name" value="VWFA DOMAIN-CONTAINING PROTEIN"/>
    <property type="match status" value="1"/>
</dbReference>
<keyword evidence="4" id="KW-1185">Reference proteome</keyword>
<feature type="domain" description="VWFA" evidence="2">
    <location>
        <begin position="95"/>
        <end position="279"/>
    </location>
</feature>
<dbReference type="Proteomes" id="UP000054823">
    <property type="component" value="Unassembled WGS sequence"/>
</dbReference>
<dbReference type="Gene3D" id="3.40.50.410">
    <property type="entry name" value="von Willebrand factor, type A domain"/>
    <property type="match status" value="1"/>
</dbReference>
<dbReference type="SMART" id="SM00327">
    <property type="entry name" value="VWA"/>
    <property type="match status" value="1"/>
</dbReference>
<dbReference type="OrthoDB" id="6206554at2"/>
<dbReference type="InterPro" id="IPR050768">
    <property type="entry name" value="UPF0353/GerABKA_families"/>
</dbReference>
<keyword evidence="1" id="KW-0812">Transmembrane</keyword>
<evidence type="ECO:0000256" key="1">
    <source>
        <dbReference type="SAM" id="Phobius"/>
    </source>
</evidence>
<dbReference type="InterPro" id="IPR002035">
    <property type="entry name" value="VWF_A"/>
</dbReference>
<dbReference type="EMBL" id="CYPW01000040">
    <property type="protein sequence ID" value="CUH54366.1"/>
    <property type="molecule type" value="Genomic_DNA"/>
</dbReference>